<dbReference type="EMBL" id="MT141951">
    <property type="protein sequence ID" value="QJA72446.1"/>
    <property type="molecule type" value="Genomic_DNA"/>
</dbReference>
<reference evidence="2" key="1">
    <citation type="submission" date="2020-03" db="EMBL/GenBank/DDBJ databases">
        <title>The deep terrestrial virosphere.</title>
        <authorList>
            <person name="Holmfeldt K."/>
            <person name="Nilsson E."/>
            <person name="Simone D."/>
            <person name="Lopez-Fernandez M."/>
            <person name="Wu X."/>
            <person name="de Brujin I."/>
            <person name="Lundin D."/>
            <person name="Andersson A."/>
            <person name="Bertilsson S."/>
            <person name="Dopson M."/>
        </authorList>
    </citation>
    <scope>NUCLEOTIDE SEQUENCE</scope>
    <source>
        <strain evidence="2">MM415A02758</strain>
    </source>
</reference>
<name>A0A6M3JR86_9ZZZZ</name>
<accession>A0A6M3JR86</accession>
<protein>
    <recommendedName>
        <fullName evidence="3">Antitoxin</fullName>
    </recommendedName>
</protein>
<feature type="region of interest" description="Disordered" evidence="1">
    <location>
        <begin position="59"/>
        <end position="81"/>
    </location>
</feature>
<evidence type="ECO:0008006" key="3">
    <source>
        <dbReference type="Google" id="ProtNLM"/>
    </source>
</evidence>
<evidence type="ECO:0000313" key="2">
    <source>
        <dbReference type="EMBL" id="QJA72446.1"/>
    </source>
</evidence>
<feature type="compositionally biased region" description="Basic and acidic residues" evidence="1">
    <location>
        <begin position="65"/>
        <end position="81"/>
    </location>
</feature>
<proteinExistence type="predicted"/>
<dbReference type="AlphaFoldDB" id="A0A6M3JR86"/>
<sequence length="81" mass="9531">MFYQTIKIKIGTLQKLRLLSAYTNQTMLGLIENFVTKELEELNEKTHLIKSNEKWIGYDDSDPLNDLKKMRDNEAKLDSRP</sequence>
<evidence type="ECO:0000256" key="1">
    <source>
        <dbReference type="SAM" id="MobiDB-lite"/>
    </source>
</evidence>
<gene>
    <name evidence="2" type="ORF">MM415A02758_0007</name>
</gene>
<organism evidence="2">
    <name type="scientific">viral metagenome</name>
    <dbReference type="NCBI Taxonomy" id="1070528"/>
    <lineage>
        <taxon>unclassified sequences</taxon>
        <taxon>metagenomes</taxon>
        <taxon>organismal metagenomes</taxon>
    </lineage>
</organism>